<dbReference type="EMBL" id="QGNW01000260">
    <property type="protein sequence ID" value="RVW80800.1"/>
    <property type="molecule type" value="Genomic_DNA"/>
</dbReference>
<evidence type="ECO:0000313" key="4">
    <source>
        <dbReference type="Proteomes" id="UP000288805"/>
    </source>
</evidence>
<feature type="region of interest" description="Disordered" evidence="2">
    <location>
        <begin position="81"/>
        <end position="114"/>
    </location>
</feature>
<dbReference type="Proteomes" id="UP000288805">
    <property type="component" value="Unassembled WGS sequence"/>
</dbReference>
<protein>
    <submittedName>
        <fullName evidence="3">Uncharacterized protein</fullName>
    </submittedName>
</protein>
<organism evidence="3 4">
    <name type="scientific">Vitis vinifera</name>
    <name type="common">Grape</name>
    <dbReference type="NCBI Taxonomy" id="29760"/>
    <lineage>
        <taxon>Eukaryota</taxon>
        <taxon>Viridiplantae</taxon>
        <taxon>Streptophyta</taxon>
        <taxon>Embryophyta</taxon>
        <taxon>Tracheophyta</taxon>
        <taxon>Spermatophyta</taxon>
        <taxon>Magnoliopsida</taxon>
        <taxon>eudicotyledons</taxon>
        <taxon>Gunneridae</taxon>
        <taxon>Pentapetalae</taxon>
        <taxon>rosids</taxon>
        <taxon>Vitales</taxon>
        <taxon>Vitaceae</taxon>
        <taxon>Viteae</taxon>
        <taxon>Vitis</taxon>
    </lineage>
</organism>
<feature type="coiled-coil region" evidence="1">
    <location>
        <begin position="5"/>
        <end position="57"/>
    </location>
</feature>
<reference evidence="3 4" key="1">
    <citation type="journal article" date="2018" name="PLoS Genet.">
        <title>Population sequencing reveals clonal diversity and ancestral inbreeding in the grapevine cultivar Chardonnay.</title>
        <authorList>
            <person name="Roach M.J."/>
            <person name="Johnson D.L."/>
            <person name="Bohlmann J."/>
            <person name="van Vuuren H.J."/>
            <person name="Jones S.J."/>
            <person name="Pretorius I.S."/>
            <person name="Schmidt S.A."/>
            <person name="Borneman A.R."/>
        </authorList>
    </citation>
    <scope>NUCLEOTIDE SEQUENCE [LARGE SCALE GENOMIC DNA]</scope>
    <source>
        <strain evidence="4">cv. Chardonnay</strain>
        <tissue evidence="3">Leaf</tissue>
    </source>
</reference>
<gene>
    <name evidence="3" type="ORF">CK203_047832</name>
</gene>
<evidence type="ECO:0000256" key="1">
    <source>
        <dbReference type="SAM" id="Coils"/>
    </source>
</evidence>
<comment type="caution">
    <text evidence="3">The sequence shown here is derived from an EMBL/GenBank/DDBJ whole genome shotgun (WGS) entry which is preliminary data.</text>
</comment>
<keyword evidence="1" id="KW-0175">Coiled coil</keyword>
<sequence>MRKERETAESKCKDVEQENNQLKKELEELRATFNAQKKELEELQAGFAAKKNELEEDYHKQVDDMFFFGYQCCIRKNDITHDIPSYPSNDEDAAISYPAQGDKDSDAVGPFDRQ</sequence>
<feature type="compositionally biased region" description="Basic and acidic residues" evidence="2">
    <location>
        <begin position="101"/>
        <end position="114"/>
    </location>
</feature>
<evidence type="ECO:0000256" key="2">
    <source>
        <dbReference type="SAM" id="MobiDB-lite"/>
    </source>
</evidence>
<evidence type="ECO:0000313" key="3">
    <source>
        <dbReference type="EMBL" id="RVW80800.1"/>
    </source>
</evidence>
<proteinExistence type="predicted"/>
<name>A0A438H8C0_VITVI</name>
<dbReference type="AlphaFoldDB" id="A0A438H8C0"/>
<accession>A0A438H8C0</accession>